<proteinExistence type="predicted"/>
<evidence type="ECO:0000313" key="1">
    <source>
        <dbReference type="EMBL" id="EGG13490.1"/>
    </source>
</evidence>
<dbReference type="AlphaFoldDB" id="F4QFN7"/>
<organism evidence="1 2">
    <name type="scientific">Cavenderia fasciculata</name>
    <name type="common">Slime mold</name>
    <name type="synonym">Dictyostelium fasciculatum</name>
    <dbReference type="NCBI Taxonomy" id="261658"/>
    <lineage>
        <taxon>Eukaryota</taxon>
        <taxon>Amoebozoa</taxon>
        <taxon>Evosea</taxon>
        <taxon>Eumycetozoa</taxon>
        <taxon>Dictyostelia</taxon>
        <taxon>Acytosteliales</taxon>
        <taxon>Cavenderiaceae</taxon>
        <taxon>Cavenderia</taxon>
    </lineage>
</organism>
<dbReference type="GeneID" id="14865768"/>
<dbReference type="EMBL" id="GL883029">
    <property type="protein sequence ID" value="EGG13490.1"/>
    <property type="molecule type" value="Genomic_DNA"/>
</dbReference>
<name>F4QFN7_CACFS</name>
<sequence length="377" mass="42823">MTDEDSIGTVVHFNVGINVHIDSITPSISSITSDNEDNNEDNTYSYSADIYDNFFKYKAKLHCDSGGLPINNQTIKIVRLKVSLSDRHVHIYQYLRMPTMPLRDKQYISYHPAYIEAKSTTPSYSNIEYLATGQTVFAIKVRVNRKTVSVDGIFHRVELVDNSSSTLNSIVALIPAKLSGDYLFNRLQKGKTFSIESGPGCKVNTWPTLESNTPWYVNTSYFINCSKQNPLFLHLTINAIITKIPPQQLTEPPQPFSGPPTKKLVLQAIYFAPFMLVDILGEVLRVHQLRVITKRKRNYIKQIPHFSLELKRGSEAIEVVFWAKDALAYSKMAIEPGDTLYITKLKCDHHHGGSVLYFLSISDLVKQTDKDVEMYDF</sequence>
<keyword evidence="2" id="KW-1185">Reference proteome</keyword>
<gene>
    <name evidence="1" type="ORF">DFA_11251</name>
</gene>
<accession>F4QFN7</accession>
<dbReference type="KEGG" id="dfa:DFA_11251"/>
<dbReference type="RefSeq" id="XP_004350194.1">
    <property type="nucleotide sequence ID" value="XM_004350144.1"/>
</dbReference>
<evidence type="ECO:0000313" key="2">
    <source>
        <dbReference type="Proteomes" id="UP000007797"/>
    </source>
</evidence>
<dbReference type="Gene3D" id="2.40.50.140">
    <property type="entry name" value="Nucleic acid-binding proteins"/>
    <property type="match status" value="1"/>
</dbReference>
<reference evidence="2" key="1">
    <citation type="journal article" date="2011" name="Genome Res.">
        <title>Phylogeny-wide analysis of social amoeba genomes highlights ancient origins for complex intercellular communication.</title>
        <authorList>
            <person name="Heidel A.J."/>
            <person name="Lawal H.M."/>
            <person name="Felder M."/>
            <person name="Schilde C."/>
            <person name="Helps N.R."/>
            <person name="Tunggal B."/>
            <person name="Rivero F."/>
            <person name="John U."/>
            <person name="Schleicher M."/>
            <person name="Eichinger L."/>
            <person name="Platzer M."/>
            <person name="Noegel A.A."/>
            <person name="Schaap P."/>
            <person name="Gloeckner G."/>
        </authorList>
    </citation>
    <scope>NUCLEOTIDE SEQUENCE [LARGE SCALE GENOMIC DNA]</scope>
    <source>
        <strain evidence="2">SH3</strain>
    </source>
</reference>
<protein>
    <submittedName>
        <fullName evidence="1">Uncharacterized protein</fullName>
    </submittedName>
</protein>
<dbReference type="Proteomes" id="UP000007797">
    <property type="component" value="Unassembled WGS sequence"/>
</dbReference>
<dbReference type="InterPro" id="IPR012340">
    <property type="entry name" value="NA-bd_OB-fold"/>
</dbReference>